<feature type="compositionally biased region" description="Polar residues" evidence="1">
    <location>
        <begin position="28"/>
        <end position="38"/>
    </location>
</feature>
<dbReference type="RefSeq" id="WP_184221100.1">
    <property type="nucleotide sequence ID" value="NZ_JACHIP010000006.1"/>
</dbReference>
<protein>
    <submittedName>
        <fullName evidence="3">Aryl-alcohol dehydrogenase-like predicted oxidoreductase</fullName>
    </submittedName>
</protein>
<accession>A0A7W7ZGN3</accession>
<dbReference type="Proteomes" id="UP000540989">
    <property type="component" value="Unassembled WGS sequence"/>
</dbReference>
<reference evidence="3 4" key="1">
    <citation type="submission" date="2020-08" db="EMBL/GenBank/DDBJ databases">
        <title>Genomic Encyclopedia of Type Strains, Phase IV (KMG-V): Genome sequencing to study the core and pangenomes of soil and plant-associated prokaryotes.</title>
        <authorList>
            <person name="Whitman W."/>
        </authorList>
    </citation>
    <scope>NUCLEOTIDE SEQUENCE [LARGE SCALE GENOMIC DNA]</scope>
    <source>
        <strain evidence="3 4">M8UP14</strain>
    </source>
</reference>
<dbReference type="CDD" id="cd19100">
    <property type="entry name" value="AKR_unchar"/>
    <property type="match status" value="1"/>
</dbReference>
<dbReference type="InterPro" id="IPR036812">
    <property type="entry name" value="NAD(P)_OxRdtase_dom_sf"/>
</dbReference>
<dbReference type="PANTHER" id="PTHR43312">
    <property type="entry name" value="D-THREO-ALDOSE 1-DEHYDROGENASE"/>
    <property type="match status" value="1"/>
</dbReference>
<evidence type="ECO:0000313" key="4">
    <source>
        <dbReference type="Proteomes" id="UP000540989"/>
    </source>
</evidence>
<evidence type="ECO:0000259" key="2">
    <source>
        <dbReference type="Pfam" id="PF00248"/>
    </source>
</evidence>
<dbReference type="InterPro" id="IPR053135">
    <property type="entry name" value="AKR2_Oxidoreductase"/>
</dbReference>
<feature type="domain" description="NADP-dependent oxidoreductase" evidence="2">
    <location>
        <begin position="57"/>
        <end position="257"/>
    </location>
</feature>
<evidence type="ECO:0000313" key="3">
    <source>
        <dbReference type="EMBL" id="MBB5059513.1"/>
    </source>
</evidence>
<dbReference type="Pfam" id="PF00248">
    <property type="entry name" value="Aldo_ket_red"/>
    <property type="match status" value="1"/>
</dbReference>
<evidence type="ECO:0000256" key="1">
    <source>
        <dbReference type="SAM" id="MobiDB-lite"/>
    </source>
</evidence>
<dbReference type="SUPFAM" id="SSF51430">
    <property type="entry name" value="NAD(P)-linked oxidoreductase"/>
    <property type="match status" value="1"/>
</dbReference>
<gene>
    <name evidence="3" type="ORF">HDF16_004239</name>
</gene>
<organism evidence="3 4">
    <name type="scientific">Granulicella aggregans</name>
    <dbReference type="NCBI Taxonomy" id="474949"/>
    <lineage>
        <taxon>Bacteria</taxon>
        <taxon>Pseudomonadati</taxon>
        <taxon>Acidobacteriota</taxon>
        <taxon>Terriglobia</taxon>
        <taxon>Terriglobales</taxon>
        <taxon>Acidobacteriaceae</taxon>
        <taxon>Granulicella</taxon>
    </lineage>
</organism>
<dbReference type="EMBL" id="JACHIP010000006">
    <property type="protein sequence ID" value="MBB5059513.1"/>
    <property type="molecule type" value="Genomic_DNA"/>
</dbReference>
<comment type="caution">
    <text evidence="3">The sequence shown here is derived from an EMBL/GenBank/DDBJ whole genome shotgun (WGS) entry which is preliminary data.</text>
</comment>
<keyword evidence="4" id="KW-1185">Reference proteome</keyword>
<dbReference type="AlphaFoldDB" id="A0A7W7ZGN3"/>
<dbReference type="Gene3D" id="3.20.20.100">
    <property type="entry name" value="NADP-dependent oxidoreductase domain"/>
    <property type="match status" value="1"/>
</dbReference>
<feature type="compositionally biased region" description="Low complexity" evidence="1">
    <location>
        <begin position="17"/>
        <end position="27"/>
    </location>
</feature>
<name>A0A7W7ZGN3_9BACT</name>
<feature type="region of interest" description="Disordered" evidence="1">
    <location>
        <begin position="17"/>
        <end position="40"/>
    </location>
</feature>
<dbReference type="InterPro" id="IPR023210">
    <property type="entry name" value="NADP_OxRdtase_dom"/>
</dbReference>
<dbReference type="PROSITE" id="PS51318">
    <property type="entry name" value="TAT"/>
    <property type="match status" value="1"/>
</dbReference>
<proteinExistence type="predicted"/>
<dbReference type="InterPro" id="IPR006311">
    <property type="entry name" value="TAT_signal"/>
</dbReference>
<dbReference type="PANTHER" id="PTHR43312:SF1">
    <property type="entry name" value="NADP-DEPENDENT OXIDOREDUCTASE DOMAIN-CONTAINING PROTEIN"/>
    <property type="match status" value="1"/>
</dbReference>
<sequence length="344" mass="37896">MERRDFLKSATAASLAAAANGTAPANAQSPKSATTRPQSPDMIYRQLGTTGEMVSAIGLGGFHIGKQPDPAESISLIRKAVDSGITFLDNCWDYNDGTSEVRMGNALRDGYRDKVFLMTKMDGRTKAEYNKQLDESLSRLRTDMIDLVQFHEIIRFEDPDRIFAPGGALEAAVAARQAGKIRYIGFTGHKDPQIHLRMLEMADQHNFHFDTVQMPINVMDAHFRSFEKEVLPVAQKKGIGVLAMKTFGDNFILSSKTVEAIPALHYSLTQPVSVVITGIDKPEILTQALQAAKTFKPLSQTEIAAMLERTKDAAMTGKYELFKTTPHFDGTANNPKWLGNSTLA</sequence>